<evidence type="ECO:0000256" key="7">
    <source>
        <dbReference type="ARBA" id="ARBA00023027"/>
    </source>
</evidence>
<feature type="active site" description="Proton donor/acceptor" evidence="13">
    <location>
        <position position="132"/>
    </location>
</feature>
<keyword evidence="6 13" id="KW-0560">Oxidoreductase</keyword>
<dbReference type="PANTHER" id="PTHR20836:SF0">
    <property type="entry name" value="4-HYDROXY-TETRAHYDRODIPICOLINATE REDUCTASE 1, CHLOROPLASTIC-RELATED"/>
    <property type="match status" value="1"/>
</dbReference>
<keyword evidence="4 13" id="KW-0521">NADP</keyword>
<dbReference type="CDD" id="cd02274">
    <property type="entry name" value="DHDPR_N"/>
    <property type="match status" value="1"/>
</dbReference>
<dbReference type="HAMAP" id="MF_00102">
    <property type="entry name" value="DapB"/>
    <property type="match status" value="1"/>
</dbReference>
<feature type="binding site" evidence="13">
    <location>
        <position position="133"/>
    </location>
    <ligand>
        <name>(S)-2,3,4,5-tetrahydrodipicolinate</name>
        <dbReference type="ChEBI" id="CHEBI:16845"/>
    </ligand>
</feature>
<feature type="active site" description="Proton donor" evidence="13">
    <location>
        <position position="136"/>
    </location>
</feature>
<evidence type="ECO:0000259" key="14">
    <source>
        <dbReference type="Pfam" id="PF01113"/>
    </source>
</evidence>
<protein>
    <recommendedName>
        <fullName evidence="10 13">4-hydroxy-tetrahydrodipicolinate reductase</fullName>
        <shortName evidence="13">HTPA reductase</shortName>
        <ecNumber evidence="10 13">1.17.1.8</ecNumber>
    </recommendedName>
</protein>
<dbReference type="InterPro" id="IPR022664">
    <property type="entry name" value="DapB_N_CS"/>
</dbReference>
<feature type="binding site" evidence="13">
    <location>
        <begin position="7"/>
        <end position="12"/>
    </location>
    <ligand>
        <name>NAD(+)</name>
        <dbReference type="ChEBI" id="CHEBI:57540"/>
    </ligand>
</feature>
<comment type="caution">
    <text evidence="13">Lacks conserved residue(s) required for the propagation of feature annotation.</text>
</comment>
<comment type="caution">
    <text evidence="16">The sequence shown here is derived from an EMBL/GenBank/DDBJ whole genome shotgun (WGS) entry which is preliminary data.</text>
</comment>
<dbReference type="SUPFAM" id="SSF55347">
    <property type="entry name" value="Glyceraldehyde-3-phosphate dehydrogenase-like, C-terminal domain"/>
    <property type="match status" value="1"/>
</dbReference>
<dbReference type="NCBIfam" id="TIGR00036">
    <property type="entry name" value="dapB"/>
    <property type="match status" value="1"/>
</dbReference>
<dbReference type="Gene3D" id="3.40.50.720">
    <property type="entry name" value="NAD(P)-binding Rossmann-like Domain"/>
    <property type="match status" value="1"/>
</dbReference>
<name>A0ABW0MZ82_9ACTN</name>
<comment type="caution">
    <text evidence="13">Was originally thought to be a dihydrodipicolinate reductase (DHDPR), catalyzing the conversion of dihydrodipicolinate to tetrahydrodipicolinate. However, it was shown in E.coli that the substrate of the enzymatic reaction is not dihydrodipicolinate (DHDP) but in fact (2S,4S)-4-hydroxy-2,3,4,5-tetrahydrodipicolinic acid (HTPA), the product released by the DapA-catalyzed reaction.</text>
</comment>
<evidence type="ECO:0000256" key="9">
    <source>
        <dbReference type="ARBA" id="ARBA00037922"/>
    </source>
</evidence>
<evidence type="ECO:0000256" key="3">
    <source>
        <dbReference type="ARBA" id="ARBA00022605"/>
    </source>
</evidence>
<evidence type="ECO:0000256" key="10">
    <source>
        <dbReference type="ARBA" id="ARBA00038983"/>
    </source>
</evidence>
<dbReference type="Pfam" id="PF01113">
    <property type="entry name" value="DapB_N"/>
    <property type="match status" value="1"/>
</dbReference>
<feature type="binding site" evidence="13">
    <location>
        <begin position="75"/>
        <end position="77"/>
    </location>
    <ligand>
        <name>NAD(+)</name>
        <dbReference type="ChEBI" id="CHEBI:57540"/>
    </ligand>
</feature>
<accession>A0ABW0MZ82</accession>
<dbReference type="InterPro" id="IPR023940">
    <property type="entry name" value="DHDPR_bac"/>
</dbReference>
<comment type="similarity">
    <text evidence="1 13">Belongs to the DapB family.</text>
</comment>
<dbReference type="PROSITE" id="PS01298">
    <property type="entry name" value="DAPB"/>
    <property type="match status" value="1"/>
</dbReference>
<evidence type="ECO:0000256" key="11">
    <source>
        <dbReference type="ARBA" id="ARBA00049080"/>
    </source>
</evidence>
<comment type="pathway">
    <text evidence="9 13">Amino-acid biosynthesis; L-lysine biosynthesis via DAP pathway; (S)-tetrahydrodipicolinate from L-aspartate: step 4/4.</text>
</comment>
<comment type="function">
    <text evidence="13">Catalyzes the conversion of 4-hydroxy-tetrahydrodipicolinate (HTPA) to tetrahydrodipicolinate.</text>
</comment>
<dbReference type="Pfam" id="PF05173">
    <property type="entry name" value="DapB_C"/>
    <property type="match status" value="1"/>
</dbReference>
<evidence type="ECO:0000256" key="6">
    <source>
        <dbReference type="ARBA" id="ARBA00023002"/>
    </source>
</evidence>
<organism evidence="16 17">
    <name type="scientific">Nocardioides caricicola</name>
    <dbReference type="NCBI Taxonomy" id="634770"/>
    <lineage>
        <taxon>Bacteria</taxon>
        <taxon>Bacillati</taxon>
        <taxon>Actinomycetota</taxon>
        <taxon>Actinomycetes</taxon>
        <taxon>Propionibacteriales</taxon>
        <taxon>Nocardioidaceae</taxon>
        <taxon>Nocardioides</taxon>
    </lineage>
</organism>
<keyword evidence="17" id="KW-1185">Reference proteome</keyword>
<feature type="domain" description="Dihydrodipicolinate reductase C-terminal" evidence="15">
    <location>
        <begin position="108"/>
        <end position="244"/>
    </location>
</feature>
<evidence type="ECO:0000256" key="2">
    <source>
        <dbReference type="ARBA" id="ARBA00022490"/>
    </source>
</evidence>
<feature type="domain" description="Dihydrodipicolinate reductase N-terminal" evidence="14">
    <location>
        <begin position="1"/>
        <end position="105"/>
    </location>
</feature>
<feature type="binding site" evidence="13">
    <location>
        <begin position="142"/>
        <end position="143"/>
    </location>
    <ligand>
        <name>(S)-2,3,4,5-tetrahydrodipicolinate</name>
        <dbReference type="ChEBI" id="CHEBI:16845"/>
    </ligand>
</feature>
<gene>
    <name evidence="13 16" type="primary">dapB</name>
    <name evidence="16" type="ORF">ACFPKY_08540</name>
</gene>
<evidence type="ECO:0000256" key="13">
    <source>
        <dbReference type="HAMAP-Rule" id="MF_00102"/>
    </source>
</evidence>
<dbReference type="PIRSF" id="PIRSF000161">
    <property type="entry name" value="DHPR"/>
    <property type="match status" value="1"/>
</dbReference>
<comment type="catalytic activity">
    <reaction evidence="11 13">
        <text>(S)-2,3,4,5-tetrahydrodipicolinate + NADP(+) + H2O = (2S,4S)-4-hydroxy-2,3,4,5-tetrahydrodipicolinate + NADPH + H(+)</text>
        <dbReference type="Rhea" id="RHEA:35331"/>
        <dbReference type="ChEBI" id="CHEBI:15377"/>
        <dbReference type="ChEBI" id="CHEBI:15378"/>
        <dbReference type="ChEBI" id="CHEBI:16845"/>
        <dbReference type="ChEBI" id="CHEBI:57783"/>
        <dbReference type="ChEBI" id="CHEBI:58349"/>
        <dbReference type="ChEBI" id="CHEBI:67139"/>
        <dbReference type="EC" id="1.17.1.8"/>
    </reaction>
</comment>
<keyword evidence="7 13" id="KW-0520">NAD</keyword>
<feature type="binding site" evidence="13">
    <location>
        <position position="33"/>
    </location>
    <ligand>
        <name>NAD(+)</name>
        <dbReference type="ChEBI" id="CHEBI:57540"/>
    </ligand>
</feature>
<reference evidence="17" key="1">
    <citation type="journal article" date="2019" name="Int. J. Syst. Evol. Microbiol.">
        <title>The Global Catalogue of Microorganisms (GCM) 10K type strain sequencing project: providing services to taxonomists for standard genome sequencing and annotation.</title>
        <authorList>
            <consortium name="The Broad Institute Genomics Platform"/>
            <consortium name="The Broad Institute Genome Sequencing Center for Infectious Disease"/>
            <person name="Wu L."/>
            <person name="Ma J."/>
        </authorList>
    </citation>
    <scope>NUCLEOTIDE SEQUENCE [LARGE SCALE GENOMIC DNA]</scope>
    <source>
        <strain evidence="17">KACC 13778</strain>
    </source>
</reference>
<dbReference type="EC" id="1.17.1.8" evidence="10 13"/>
<dbReference type="SUPFAM" id="SSF51735">
    <property type="entry name" value="NAD(P)-binding Rossmann-fold domains"/>
    <property type="match status" value="1"/>
</dbReference>
<comment type="subunit">
    <text evidence="13">Homotetramer.</text>
</comment>
<comment type="catalytic activity">
    <reaction evidence="12 13">
        <text>(S)-2,3,4,5-tetrahydrodipicolinate + NAD(+) + H2O = (2S,4S)-4-hydroxy-2,3,4,5-tetrahydrodipicolinate + NADH + H(+)</text>
        <dbReference type="Rhea" id="RHEA:35323"/>
        <dbReference type="ChEBI" id="CHEBI:15377"/>
        <dbReference type="ChEBI" id="CHEBI:15378"/>
        <dbReference type="ChEBI" id="CHEBI:16845"/>
        <dbReference type="ChEBI" id="CHEBI:57540"/>
        <dbReference type="ChEBI" id="CHEBI:57945"/>
        <dbReference type="ChEBI" id="CHEBI:67139"/>
        <dbReference type="EC" id="1.17.1.8"/>
    </reaction>
</comment>
<keyword evidence="8 13" id="KW-0457">Lysine biosynthesis</keyword>
<proteinExistence type="inferred from homology"/>
<evidence type="ECO:0000256" key="12">
    <source>
        <dbReference type="ARBA" id="ARBA00049396"/>
    </source>
</evidence>
<keyword evidence="2 13" id="KW-0963">Cytoplasm</keyword>
<dbReference type="GO" id="GO:0008839">
    <property type="term" value="F:4-hydroxy-tetrahydrodipicolinate reductase"/>
    <property type="evidence" value="ECO:0007669"/>
    <property type="project" value="UniProtKB-EC"/>
</dbReference>
<comment type="subcellular location">
    <subcellularLocation>
        <location evidence="13">Cytoplasm</location>
    </subcellularLocation>
</comment>
<dbReference type="EMBL" id="JBHSMD010000002">
    <property type="protein sequence ID" value="MFC5493146.1"/>
    <property type="molecule type" value="Genomic_DNA"/>
</dbReference>
<dbReference type="Proteomes" id="UP001595956">
    <property type="component" value="Unassembled WGS sequence"/>
</dbReference>
<evidence type="ECO:0000256" key="1">
    <source>
        <dbReference type="ARBA" id="ARBA00006642"/>
    </source>
</evidence>
<dbReference type="InterPro" id="IPR000846">
    <property type="entry name" value="DapB_N"/>
</dbReference>
<sequence length="247" mass="25559">MRVGVLGARGKVGSEVCRAVEEADGFELVAAVDADDDIDALVSAGAQAVVDFTHPDVVMDNLEFCIDHGIHAVVGTTGFDDARLDTLRGWLAGAPSTGVLIAPNFSIGAILMMRFAAAAAPFYESVEVVELHHPTKADAPSGTARRTAELIAAARREAGVGPVPDATSTGLDGARGAVVDGIHVHGLRVRGLVAHQEVILGGVGETLTIRHDSLDRASFTPGVLAGLRAIADHPGLTVGLEHFLDLD</sequence>
<evidence type="ECO:0000256" key="5">
    <source>
        <dbReference type="ARBA" id="ARBA00022915"/>
    </source>
</evidence>
<evidence type="ECO:0000313" key="16">
    <source>
        <dbReference type="EMBL" id="MFC5493146.1"/>
    </source>
</evidence>
<dbReference type="RefSeq" id="WP_345172689.1">
    <property type="nucleotide sequence ID" value="NZ_BAABFQ010000003.1"/>
</dbReference>
<dbReference type="PANTHER" id="PTHR20836">
    <property type="entry name" value="DIHYDRODIPICOLINATE REDUCTASE"/>
    <property type="match status" value="1"/>
</dbReference>
<evidence type="ECO:0000313" key="17">
    <source>
        <dbReference type="Proteomes" id="UP001595956"/>
    </source>
</evidence>
<dbReference type="Gene3D" id="3.30.360.10">
    <property type="entry name" value="Dihydrodipicolinate Reductase, domain 2"/>
    <property type="match status" value="1"/>
</dbReference>
<evidence type="ECO:0000259" key="15">
    <source>
        <dbReference type="Pfam" id="PF05173"/>
    </source>
</evidence>
<dbReference type="InterPro" id="IPR036291">
    <property type="entry name" value="NAD(P)-bd_dom_sf"/>
</dbReference>
<evidence type="ECO:0000256" key="4">
    <source>
        <dbReference type="ARBA" id="ARBA00022857"/>
    </source>
</evidence>
<evidence type="ECO:0000256" key="8">
    <source>
        <dbReference type="ARBA" id="ARBA00023154"/>
    </source>
</evidence>
<dbReference type="InterPro" id="IPR022663">
    <property type="entry name" value="DapB_C"/>
</dbReference>
<keyword evidence="3 13" id="KW-0028">Amino-acid biosynthesis</keyword>
<feature type="binding site" evidence="13">
    <location>
        <begin position="102"/>
        <end position="105"/>
    </location>
    <ligand>
        <name>NAD(+)</name>
        <dbReference type="ChEBI" id="CHEBI:57540"/>
    </ligand>
</feature>
<keyword evidence="5 13" id="KW-0220">Diaminopimelate biosynthesis</keyword>